<dbReference type="Proteomes" id="UP000036356">
    <property type="component" value="Unassembled WGS sequence"/>
</dbReference>
<dbReference type="AlphaFoldDB" id="A0A0J1FQB6"/>
<keyword evidence="4" id="KW-1185">Reference proteome</keyword>
<feature type="transmembrane region" description="Helical" evidence="1">
    <location>
        <begin position="34"/>
        <end position="53"/>
    </location>
</feature>
<dbReference type="InterPro" id="IPR036013">
    <property type="entry name" value="Band_7/SPFH_dom_sf"/>
</dbReference>
<feature type="transmembrane region" description="Helical" evidence="1">
    <location>
        <begin position="7"/>
        <end position="28"/>
    </location>
</feature>
<keyword evidence="1" id="KW-0472">Membrane</keyword>
<dbReference type="Pfam" id="PF01145">
    <property type="entry name" value="Band_7"/>
    <property type="match status" value="1"/>
</dbReference>
<dbReference type="STRING" id="476652.DEAC_c27150"/>
<dbReference type="PATRIC" id="fig|476652.3.peg.2842"/>
<dbReference type="SUPFAM" id="SSF117892">
    <property type="entry name" value="Band 7/SPFH domain"/>
    <property type="match status" value="1"/>
</dbReference>
<sequence length="280" mass="30815">MFEKKAWAVNGYLALICMLALLIGGIALIIQKNFIGTVLLIAALILGTGIIVVQPNKAYALVFFGNYLGTIRKPGLWLSIPLASRKGISLKVRNFNSKTLKVNDIQGNPIEIAAVVVFRVVDTAKAIFDVEKYEQFVEIQSETALRHIATRYAYDNFESDDISLRGNPEEVSDELMKELQQRLILAGVEVSETRLTHLAYATEIAGAMLQRQQASAILSARQIIVEGAVGLVQLAIERIEKEGVINLDDERKASMVNNLLVSIVSERSIQPVVNTGTVYS</sequence>
<dbReference type="RefSeq" id="WP_047810556.1">
    <property type="nucleotide sequence ID" value="NZ_LDZY01000009.1"/>
</dbReference>
<dbReference type="Gene3D" id="3.30.479.30">
    <property type="entry name" value="Band 7 domain"/>
    <property type="match status" value="1"/>
</dbReference>
<evidence type="ECO:0000313" key="3">
    <source>
        <dbReference type="EMBL" id="KLU65163.1"/>
    </source>
</evidence>
<dbReference type="CDD" id="cd03402">
    <property type="entry name" value="SPFH_like_u2"/>
    <property type="match status" value="1"/>
</dbReference>
<evidence type="ECO:0000256" key="1">
    <source>
        <dbReference type="SAM" id="Phobius"/>
    </source>
</evidence>
<comment type="caution">
    <text evidence="3">The sequence shown here is derived from an EMBL/GenBank/DDBJ whole genome shotgun (WGS) entry which is preliminary data.</text>
</comment>
<organism evidence="3 4">
    <name type="scientific">Desulfosporosinus acididurans</name>
    <dbReference type="NCBI Taxonomy" id="476652"/>
    <lineage>
        <taxon>Bacteria</taxon>
        <taxon>Bacillati</taxon>
        <taxon>Bacillota</taxon>
        <taxon>Clostridia</taxon>
        <taxon>Eubacteriales</taxon>
        <taxon>Desulfitobacteriaceae</taxon>
        <taxon>Desulfosporosinus</taxon>
    </lineage>
</organism>
<accession>A0A0J1FQB6</accession>
<reference evidence="3 4" key="1">
    <citation type="submission" date="2015-06" db="EMBL/GenBank/DDBJ databases">
        <title>Draft genome of the moderately acidophilic sulfate reducer Candidatus Desulfosporosinus acididurans strain M1.</title>
        <authorList>
            <person name="Poehlein A."/>
            <person name="Petzsch P."/>
            <person name="Johnson B.D."/>
            <person name="Schloemann M."/>
            <person name="Daniel R."/>
            <person name="Muehling M."/>
        </authorList>
    </citation>
    <scope>NUCLEOTIDE SEQUENCE [LARGE SCALE GENOMIC DNA]</scope>
    <source>
        <strain evidence="3 4">M1</strain>
    </source>
</reference>
<protein>
    <submittedName>
        <fullName evidence="3">SPFH domain / band 7 family protein</fullName>
    </submittedName>
</protein>
<evidence type="ECO:0000313" key="4">
    <source>
        <dbReference type="Proteomes" id="UP000036356"/>
    </source>
</evidence>
<dbReference type="EMBL" id="LDZY01000009">
    <property type="protein sequence ID" value="KLU65163.1"/>
    <property type="molecule type" value="Genomic_DNA"/>
</dbReference>
<gene>
    <name evidence="3" type="ORF">DEAC_c27150</name>
</gene>
<dbReference type="PANTHER" id="PTHR43446:SF1">
    <property type="entry name" value="BAND 7 DOMAIN-CONTAINING PROTEIN"/>
    <property type="match status" value="1"/>
</dbReference>
<dbReference type="InterPro" id="IPR001107">
    <property type="entry name" value="Band_7"/>
</dbReference>
<keyword evidence="1" id="KW-1133">Transmembrane helix</keyword>
<keyword evidence="1" id="KW-0812">Transmembrane</keyword>
<dbReference type="PANTHER" id="PTHR43446">
    <property type="entry name" value="MEMBRANE PROTEIN-RELATED"/>
    <property type="match status" value="1"/>
</dbReference>
<evidence type="ECO:0000259" key="2">
    <source>
        <dbReference type="SMART" id="SM00244"/>
    </source>
</evidence>
<name>A0A0J1FQB6_9FIRM</name>
<proteinExistence type="predicted"/>
<feature type="domain" description="Band 7" evidence="2">
    <location>
        <begin position="48"/>
        <end position="212"/>
    </location>
</feature>
<dbReference type="SMART" id="SM00244">
    <property type="entry name" value="PHB"/>
    <property type="match status" value="1"/>
</dbReference>